<proteinExistence type="predicted"/>
<dbReference type="InterPro" id="IPR000594">
    <property type="entry name" value="ThiF_NAD_FAD-bd"/>
</dbReference>
<evidence type="ECO:0000256" key="1">
    <source>
        <dbReference type="SAM" id="MobiDB-lite"/>
    </source>
</evidence>
<reference evidence="3 4" key="1">
    <citation type="submission" date="2017-10" db="EMBL/GenBank/DDBJ databases">
        <title>The new phylogeny of genus Mycobacterium.</title>
        <authorList>
            <person name="Tortoli E."/>
            <person name="Trovato A."/>
            <person name="Cirillo D.M."/>
        </authorList>
    </citation>
    <scope>NUCLEOTIDE SEQUENCE [LARGE SCALE GENOMIC DNA]</scope>
    <source>
        <strain evidence="3 4">CCUG37673</strain>
    </source>
</reference>
<dbReference type="InterPro" id="IPR000415">
    <property type="entry name" value="Nitroreductase-like"/>
</dbReference>
<dbReference type="Proteomes" id="UP000220914">
    <property type="component" value="Unassembled WGS sequence"/>
</dbReference>
<dbReference type="CDD" id="cd01483">
    <property type="entry name" value="E1_enzyme_family"/>
    <property type="match status" value="1"/>
</dbReference>
<accession>A0A2A7NDB4</accession>
<dbReference type="GO" id="GO:0061504">
    <property type="term" value="P:cyclic threonylcarbamoyladenosine biosynthetic process"/>
    <property type="evidence" value="ECO:0007669"/>
    <property type="project" value="TreeGrafter"/>
</dbReference>
<dbReference type="OrthoDB" id="5149792at2"/>
<dbReference type="InterPro" id="IPR045886">
    <property type="entry name" value="ThiF/MoeB/HesA"/>
</dbReference>
<comment type="caution">
    <text evidence="3">The sequence shown here is derived from an EMBL/GenBank/DDBJ whole genome shotgun (WGS) entry which is preliminary data.</text>
</comment>
<evidence type="ECO:0000259" key="2">
    <source>
        <dbReference type="Pfam" id="PF00899"/>
    </source>
</evidence>
<feature type="compositionally biased region" description="Basic and acidic residues" evidence="1">
    <location>
        <begin position="344"/>
        <end position="357"/>
    </location>
</feature>
<dbReference type="GO" id="GO:0061503">
    <property type="term" value="F:tRNA threonylcarbamoyladenosine dehydratase"/>
    <property type="evidence" value="ECO:0007669"/>
    <property type="project" value="TreeGrafter"/>
</dbReference>
<dbReference type="EMBL" id="PDCP01000005">
    <property type="protein sequence ID" value="PEG41707.1"/>
    <property type="molecule type" value="Genomic_DNA"/>
</dbReference>
<dbReference type="GO" id="GO:0008641">
    <property type="term" value="F:ubiquitin-like modifier activating enzyme activity"/>
    <property type="evidence" value="ECO:0007669"/>
    <property type="project" value="InterPro"/>
</dbReference>
<evidence type="ECO:0000313" key="4">
    <source>
        <dbReference type="Proteomes" id="UP000220914"/>
    </source>
</evidence>
<gene>
    <name evidence="3" type="ORF">CQY20_04455</name>
</gene>
<dbReference type="Gene3D" id="3.40.50.720">
    <property type="entry name" value="NAD(P)-binding Rossmann-like Domain"/>
    <property type="match status" value="1"/>
</dbReference>
<evidence type="ECO:0000313" key="3">
    <source>
        <dbReference type="EMBL" id="PEG41707.1"/>
    </source>
</evidence>
<dbReference type="Pfam" id="PF00899">
    <property type="entry name" value="ThiF"/>
    <property type="match status" value="1"/>
</dbReference>
<protein>
    <recommendedName>
        <fullName evidence="2">THIF-type NAD/FAD binding fold domain-containing protein</fullName>
    </recommendedName>
</protein>
<sequence length="714" mass="77033">MTPAGADQHSPTILLETQPHDQRVLEELRADPTIEFLDNWPAQRAELAALRPAPHPDVISEPRHWAYYPWRRAAVSILGPRGFRAVRLDRNRNLITAAEQQRLSRLRVGVIGLSVGHAIAHILAQEGLCGRLRLTDFDELELSNLNRVPATVFDLGLNKATLAARRIAELDPYLPVEVLDRGITTNSVDGFLEGLDIVVEVCDSLDAKVLIRQAARARRIPVLMATGDRGTLDVERFDLEPHRPVLHGLLGDVDFAALSGLSSEDKVPYALRMMEGAHLSPRMAASLVEVGTSLSTWPQLVPDIAQGAALVAEAVRRIGLGEELSSGRIRADIAQDLDAITEPPAHRPSSERAHPEPTEPGPQDAVGRVITAAVRAPSGGNMQPWQVSLSDHAVTIALAPEYTSTMDVSYRASAVAVGAAAFNARVAAAAGGILGPLRFEAGDERTPLRAVLRLGDVTDAELARLYEAMLARETNRHRGKRVSLPDDLPDDAVAALHAAAQREGACLHLLTEPTVVADVANILAESDRIRYLTPHLHAEMISEVRWPGEPNQDDGIDVNSLELKPADLMKLDVLRRGDVMAHLAAWDAGTALGTDTRERVQAGGCVAVISVQGQALTDYARGGSAVEAVWILAQQAGLAVQPISPVFLYAHDRADLEKLSAPYASALHELQQRFRNLLATSAGESLALVLRFASAPATSVRSRRRPAPTSTLLA</sequence>
<dbReference type="InterPro" id="IPR035985">
    <property type="entry name" value="Ubiquitin-activating_enz"/>
</dbReference>
<dbReference type="Gene3D" id="3.40.109.10">
    <property type="entry name" value="NADH Oxidase"/>
    <property type="match status" value="2"/>
</dbReference>
<dbReference type="RefSeq" id="WP_097938454.1">
    <property type="nucleotide sequence ID" value="NZ_BLKS01000001.1"/>
</dbReference>
<feature type="region of interest" description="Disordered" evidence="1">
    <location>
        <begin position="341"/>
        <end position="365"/>
    </location>
</feature>
<feature type="domain" description="THIF-type NAD/FAD binding fold" evidence="2">
    <location>
        <begin position="89"/>
        <end position="238"/>
    </location>
</feature>
<dbReference type="PANTHER" id="PTHR43267:SF3">
    <property type="entry name" value="THIF PROTEIN"/>
    <property type="match status" value="1"/>
</dbReference>
<dbReference type="NCBIfam" id="NF005901">
    <property type="entry name" value="PRK07877.1"/>
    <property type="match status" value="1"/>
</dbReference>
<organism evidence="3 4">
    <name type="scientific">Mycolicibacterium agri</name>
    <name type="common">Mycobacterium agri</name>
    <dbReference type="NCBI Taxonomy" id="36811"/>
    <lineage>
        <taxon>Bacteria</taxon>
        <taxon>Bacillati</taxon>
        <taxon>Actinomycetota</taxon>
        <taxon>Actinomycetes</taxon>
        <taxon>Mycobacteriales</taxon>
        <taxon>Mycobacteriaceae</taxon>
        <taxon>Mycolicibacterium</taxon>
    </lineage>
</organism>
<dbReference type="GO" id="GO:0016491">
    <property type="term" value="F:oxidoreductase activity"/>
    <property type="evidence" value="ECO:0007669"/>
    <property type="project" value="InterPro"/>
</dbReference>
<dbReference type="SUPFAM" id="SSF55469">
    <property type="entry name" value="FMN-dependent nitroreductase-like"/>
    <property type="match status" value="1"/>
</dbReference>
<dbReference type="PANTHER" id="PTHR43267">
    <property type="entry name" value="TRNA THREONYLCARBAMOYLADENOSINE DEHYDRATASE"/>
    <property type="match status" value="1"/>
</dbReference>
<name>A0A2A7NDB4_MYCAG</name>
<dbReference type="AlphaFoldDB" id="A0A2A7NDB4"/>
<dbReference type="SUPFAM" id="SSF69572">
    <property type="entry name" value="Activating enzymes of the ubiquitin-like proteins"/>
    <property type="match status" value="1"/>
</dbReference>
<keyword evidence="4" id="KW-1185">Reference proteome</keyword>